<dbReference type="PANTHER" id="PTHR14155:SF627">
    <property type="entry name" value="OS06G0192800 PROTEIN"/>
    <property type="match status" value="1"/>
</dbReference>
<feature type="compositionally biased region" description="Low complexity" evidence="5">
    <location>
        <begin position="441"/>
        <end position="451"/>
    </location>
</feature>
<gene>
    <name evidence="7" type="ORF">LshimejAT787_1102000</name>
</gene>
<dbReference type="Proteomes" id="UP001063166">
    <property type="component" value="Unassembled WGS sequence"/>
</dbReference>
<accession>A0A9P3PUF4</accession>
<dbReference type="PROSITE" id="PS50089">
    <property type="entry name" value="ZF_RING_2"/>
    <property type="match status" value="1"/>
</dbReference>
<dbReference type="AlphaFoldDB" id="A0A9P3PUF4"/>
<feature type="compositionally biased region" description="Basic and acidic residues" evidence="5">
    <location>
        <begin position="48"/>
        <end position="61"/>
    </location>
</feature>
<feature type="region of interest" description="Disordered" evidence="5">
    <location>
        <begin position="220"/>
        <end position="260"/>
    </location>
</feature>
<dbReference type="SUPFAM" id="SSF57850">
    <property type="entry name" value="RING/U-box"/>
    <property type="match status" value="1"/>
</dbReference>
<dbReference type="InterPro" id="IPR001841">
    <property type="entry name" value="Znf_RING"/>
</dbReference>
<evidence type="ECO:0000313" key="7">
    <source>
        <dbReference type="EMBL" id="GLB42185.1"/>
    </source>
</evidence>
<feature type="compositionally biased region" description="Polar residues" evidence="5">
    <location>
        <begin position="575"/>
        <end position="584"/>
    </location>
</feature>
<feature type="region of interest" description="Disordered" evidence="5">
    <location>
        <begin position="351"/>
        <end position="481"/>
    </location>
</feature>
<evidence type="ECO:0000313" key="8">
    <source>
        <dbReference type="Proteomes" id="UP001063166"/>
    </source>
</evidence>
<dbReference type="InterPro" id="IPR013083">
    <property type="entry name" value="Znf_RING/FYVE/PHD"/>
</dbReference>
<feature type="region of interest" description="Disordered" evidence="5">
    <location>
        <begin position="756"/>
        <end position="780"/>
    </location>
</feature>
<keyword evidence="3" id="KW-0862">Zinc</keyword>
<feature type="compositionally biased region" description="Basic and acidic residues" evidence="5">
    <location>
        <begin position="82"/>
        <end position="95"/>
    </location>
</feature>
<dbReference type="Gene3D" id="3.30.40.10">
    <property type="entry name" value="Zinc/RING finger domain, C3HC4 (zinc finger)"/>
    <property type="match status" value="1"/>
</dbReference>
<feature type="region of interest" description="Disordered" evidence="5">
    <location>
        <begin position="572"/>
        <end position="618"/>
    </location>
</feature>
<dbReference type="PANTHER" id="PTHR14155">
    <property type="entry name" value="RING FINGER DOMAIN-CONTAINING"/>
    <property type="match status" value="1"/>
</dbReference>
<dbReference type="SMART" id="SM00184">
    <property type="entry name" value="RING"/>
    <property type="match status" value="1"/>
</dbReference>
<comment type="caution">
    <text evidence="7">The sequence shown here is derived from an EMBL/GenBank/DDBJ whole genome shotgun (WGS) entry which is preliminary data.</text>
</comment>
<dbReference type="OrthoDB" id="8062037at2759"/>
<evidence type="ECO:0000256" key="1">
    <source>
        <dbReference type="ARBA" id="ARBA00022723"/>
    </source>
</evidence>
<sequence length="870" mass="94483">MPSHRVTDAPSIAPYLTHAVSHHGQVTLVPPDNSGRIRQVKPKKNRNQRQERNVRPEEDVRFNTGPRPLRTLIGNRGGRRLGRQDRGRDERHEGYCDDEVYPDYPPPSFLEAISTSSRPEFDCSATLSTVSPPNLSPITSTNCCSVPPLPTSTSSTLNQHQPLPEPSNSRTMVDDADSDTSSLEIIDMNSIHLEPEERLPRGTRLEEEVRRDWINRRGVEFPTPRENSRGRAKSRGRTILDSDTEDVPGESQIDLPQEHAKRRHLSLSPLRTFFPYRPMTVEDRDRAFSAHPSANASPYSSRSSLPFLSTTSLKMSLSTPSFASSFKGESFLSRKLLSFKGKERATSNELLDNWEVVEPDPSSSTSPLDPIEKPSSPLQSPARSKSHPSDTYGVVGHNPPHAINTAPPGDRTVDTSPHPLSLRDRKAPMVPVASRPRRRAPAPTAPAVDPATIPQGPALVSVRTRNPPPPSSPKPPQVISTSPLALDSWRESSIEVDSDSTTVLQRAVATPLPASPIDTHSVYSPPKPANLNAEGVSVLACPAVTTALPNFTSGMEVTGRVSDVFVSEFVAPNASGDQSSSQQTRRGEDYRSSDDHPPNARRHYPGRPLPQPPGTVQASTVLSDAERLNIESQTGSHCPEGLLIDLEDDAVVEPPAPTNPMTWLSETHHTPPPYTAASSHSSVDLFGSLADAPVLPQGVAERASPPIQMSSTAPFSQVTDLDVLASRIGDDEAQQEGSNYEALLLLSEFIGPATPTNRSTAGVAQSQFPPSRSPAPNAAPGDVALEANVPLLGNVHVDRRRTTKDGRVKLKLSLIDTPVDKCGICLTQFRSGDAAQLGSTCRHAFHERCLVKWLTRSKTCPLCRVALAEL</sequence>
<feature type="compositionally biased region" description="Basic and acidic residues" evidence="5">
    <location>
        <begin position="585"/>
        <end position="598"/>
    </location>
</feature>
<reference evidence="7" key="1">
    <citation type="submission" date="2022-07" db="EMBL/GenBank/DDBJ databases">
        <title>The genome of Lyophyllum shimeji provides insight into the initial evolution of ectomycorrhizal fungal genome.</title>
        <authorList>
            <person name="Kobayashi Y."/>
            <person name="Shibata T."/>
            <person name="Hirakawa H."/>
            <person name="Shigenobu S."/>
            <person name="Nishiyama T."/>
            <person name="Yamada A."/>
            <person name="Hasebe M."/>
            <person name="Kawaguchi M."/>
        </authorList>
    </citation>
    <scope>NUCLEOTIDE SEQUENCE</scope>
    <source>
        <strain evidence="7">AT787</strain>
    </source>
</reference>
<feature type="region of interest" description="Disordered" evidence="5">
    <location>
        <begin position="150"/>
        <end position="176"/>
    </location>
</feature>
<protein>
    <recommendedName>
        <fullName evidence="6">RING-type domain-containing protein</fullName>
    </recommendedName>
</protein>
<keyword evidence="8" id="KW-1185">Reference proteome</keyword>
<dbReference type="EMBL" id="BRPK01000011">
    <property type="protein sequence ID" value="GLB42185.1"/>
    <property type="molecule type" value="Genomic_DNA"/>
</dbReference>
<feature type="compositionally biased region" description="Basic residues" evidence="5">
    <location>
        <begin position="38"/>
        <end position="47"/>
    </location>
</feature>
<feature type="compositionally biased region" description="Pro residues" evidence="5">
    <location>
        <begin position="466"/>
        <end position="476"/>
    </location>
</feature>
<feature type="compositionally biased region" description="Polar residues" evidence="5">
    <location>
        <begin position="158"/>
        <end position="171"/>
    </location>
</feature>
<evidence type="ECO:0000256" key="3">
    <source>
        <dbReference type="ARBA" id="ARBA00022833"/>
    </source>
</evidence>
<feature type="compositionally biased region" description="Polar residues" evidence="5">
    <location>
        <begin position="756"/>
        <end position="768"/>
    </location>
</feature>
<keyword evidence="1" id="KW-0479">Metal-binding</keyword>
<evidence type="ECO:0000256" key="5">
    <source>
        <dbReference type="SAM" id="MobiDB-lite"/>
    </source>
</evidence>
<organism evidence="7 8">
    <name type="scientific">Lyophyllum shimeji</name>
    <name type="common">Hon-shimeji</name>
    <name type="synonym">Tricholoma shimeji</name>
    <dbReference type="NCBI Taxonomy" id="47721"/>
    <lineage>
        <taxon>Eukaryota</taxon>
        <taxon>Fungi</taxon>
        <taxon>Dikarya</taxon>
        <taxon>Basidiomycota</taxon>
        <taxon>Agaricomycotina</taxon>
        <taxon>Agaricomycetes</taxon>
        <taxon>Agaricomycetidae</taxon>
        <taxon>Agaricales</taxon>
        <taxon>Tricholomatineae</taxon>
        <taxon>Lyophyllaceae</taxon>
        <taxon>Lyophyllum</taxon>
    </lineage>
</organism>
<proteinExistence type="predicted"/>
<evidence type="ECO:0000256" key="2">
    <source>
        <dbReference type="ARBA" id="ARBA00022771"/>
    </source>
</evidence>
<name>A0A9P3PUF4_LYOSH</name>
<dbReference type="Pfam" id="PF13639">
    <property type="entry name" value="zf-RING_2"/>
    <property type="match status" value="1"/>
</dbReference>
<feature type="domain" description="RING-type" evidence="6">
    <location>
        <begin position="822"/>
        <end position="864"/>
    </location>
</feature>
<dbReference type="InterPro" id="IPR053238">
    <property type="entry name" value="RING-H2_zinc_finger"/>
</dbReference>
<evidence type="ECO:0000256" key="4">
    <source>
        <dbReference type="PROSITE-ProRule" id="PRU00175"/>
    </source>
</evidence>
<evidence type="ECO:0000259" key="6">
    <source>
        <dbReference type="PROSITE" id="PS50089"/>
    </source>
</evidence>
<feature type="compositionally biased region" description="Low complexity" evidence="5">
    <location>
        <begin position="359"/>
        <end position="369"/>
    </location>
</feature>
<keyword evidence="2 4" id="KW-0863">Zinc-finger</keyword>
<feature type="region of interest" description="Disordered" evidence="5">
    <location>
        <begin position="25"/>
        <end position="104"/>
    </location>
</feature>
<dbReference type="GO" id="GO:0008270">
    <property type="term" value="F:zinc ion binding"/>
    <property type="evidence" value="ECO:0007669"/>
    <property type="project" value="UniProtKB-KW"/>
</dbReference>